<dbReference type="HOGENOM" id="CLU_2292587_0_0_1"/>
<keyword evidence="2" id="KW-1185">Reference proteome</keyword>
<reference evidence="1 2" key="1">
    <citation type="submission" date="2014-04" db="EMBL/GenBank/DDBJ databases">
        <authorList>
            <consortium name="DOE Joint Genome Institute"/>
            <person name="Kuo A."/>
            <person name="Kohler A."/>
            <person name="Jargeat P."/>
            <person name="Nagy L.G."/>
            <person name="Floudas D."/>
            <person name="Copeland A."/>
            <person name="Barry K.W."/>
            <person name="Cichocki N."/>
            <person name="Veneault-Fourrey C."/>
            <person name="LaButti K."/>
            <person name="Lindquist E.A."/>
            <person name="Lipzen A."/>
            <person name="Lundell T."/>
            <person name="Morin E."/>
            <person name="Murat C."/>
            <person name="Sun H."/>
            <person name="Tunlid A."/>
            <person name="Henrissat B."/>
            <person name="Grigoriev I.V."/>
            <person name="Hibbett D.S."/>
            <person name="Martin F."/>
            <person name="Nordberg H.P."/>
            <person name="Cantor M.N."/>
            <person name="Hua S.X."/>
        </authorList>
    </citation>
    <scope>NUCLEOTIDE SEQUENCE [LARGE SCALE GENOMIC DNA]</scope>
    <source>
        <strain evidence="1 2">Ve08.2h10</strain>
    </source>
</reference>
<name>A0A0D0E229_9AGAM</name>
<gene>
    <name evidence="1" type="ORF">PAXRUDRAFT_824417</name>
</gene>
<organism evidence="1 2">
    <name type="scientific">Paxillus rubicundulus Ve08.2h10</name>
    <dbReference type="NCBI Taxonomy" id="930991"/>
    <lineage>
        <taxon>Eukaryota</taxon>
        <taxon>Fungi</taxon>
        <taxon>Dikarya</taxon>
        <taxon>Basidiomycota</taxon>
        <taxon>Agaricomycotina</taxon>
        <taxon>Agaricomycetes</taxon>
        <taxon>Agaricomycetidae</taxon>
        <taxon>Boletales</taxon>
        <taxon>Paxilineae</taxon>
        <taxon>Paxillaceae</taxon>
        <taxon>Paxillus</taxon>
    </lineage>
</organism>
<dbReference type="InParanoid" id="A0A0D0E229"/>
<dbReference type="Proteomes" id="UP000054538">
    <property type="component" value="Unassembled WGS sequence"/>
</dbReference>
<protein>
    <submittedName>
        <fullName evidence="1">Uncharacterized protein</fullName>
    </submittedName>
</protein>
<proteinExistence type="predicted"/>
<dbReference type="AlphaFoldDB" id="A0A0D0E229"/>
<dbReference type="EMBL" id="KN824913">
    <property type="protein sequence ID" value="KIK97951.1"/>
    <property type="molecule type" value="Genomic_DNA"/>
</dbReference>
<evidence type="ECO:0000313" key="1">
    <source>
        <dbReference type="EMBL" id="KIK97951.1"/>
    </source>
</evidence>
<accession>A0A0D0E229</accession>
<evidence type="ECO:0000313" key="2">
    <source>
        <dbReference type="Proteomes" id="UP000054538"/>
    </source>
</evidence>
<sequence>MVRITVGKVVTRQVGTCGENERYGSGLTHAQASVQTFMTSSVFDVAAVVAITLAVSTPCDTALLDTIWYLPLMTTWVRLAMAVHTKLHPRIGSQAHSYDKY</sequence>
<reference evidence="2" key="2">
    <citation type="submission" date="2015-01" db="EMBL/GenBank/DDBJ databases">
        <title>Evolutionary Origins and Diversification of the Mycorrhizal Mutualists.</title>
        <authorList>
            <consortium name="DOE Joint Genome Institute"/>
            <consortium name="Mycorrhizal Genomics Consortium"/>
            <person name="Kohler A."/>
            <person name="Kuo A."/>
            <person name="Nagy L.G."/>
            <person name="Floudas D."/>
            <person name="Copeland A."/>
            <person name="Barry K.W."/>
            <person name="Cichocki N."/>
            <person name="Veneault-Fourrey C."/>
            <person name="LaButti K."/>
            <person name="Lindquist E.A."/>
            <person name="Lipzen A."/>
            <person name="Lundell T."/>
            <person name="Morin E."/>
            <person name="Murat C."/>
            <person name="Riley R."/>
            <person name="Ohm R."/>
            <person name="Sun H."/>
            <person name="Tunlid A."/>
            <person name="Henrissat B."/>
            <person name="Grigoriev I.V."/>
            <person name="Hibbett D.S."/>
            <person name="Martin F."/>
        </authorList>
    </citation>
    <scope>NUCLEOTIDE SEQUENCE [LARGE SCALE GENOMIC DNA]</scope>
    <source>
        <strain evidence="2">Ve08.2h10</strain>
    </source>
</reference>